<feature type="transmembrane region" description="Helical" evidence="1">
    <location>
        <begin position="126"/>
        <end position="145"/>
    </location>
</feature>
<name>A0ABR4QR09_9CEST</name>
<feature type="transmembrane region" description="Helical" evidence="1">
    <location>
        <begin position="287"/>
        <end position="307"/>
    </location>
</feature>
<sequence length="574" mass="62281">MWGICVKLDQCMPFKLRRVLGVIFGVMEMIFFGGIFYGMNALFPVLQHEGIFADLCPSNTSRSGCDKQINMYANALTTYSVVMMVMLIVVGTLIDYIGLRVVKLISTLLYFIGMLMFGFVTPSTSPLIFVGGTFAAVGGMGMMVCSFSINQLFTKTAVIVLAFVTGSYDASSALFAVVNLTYNAGIPLYLTFLILACCGLAMGVFSACFIYSYWLPDMGKYKNQDGTLDVFAEEDNGSSIEKALEEKDLDENATEDREEEGEPSLDTAADAVLSELFPTRRNSLKSLPFFVCTMFFALALLRFTFFLGELTPAANAHFGNSFITNRIASTLSFSLSGGILAGLLCGTVIDKLRAVYRPKISHILSLEASNDRTNALLWVKLRPMAFSMYIMAAFSLIVSCLVFVPIEEVYYVNFFFLVLMRGFLFSTFSSSIIAAFPIAQFGTLYGIGGSIAGVFSCLQYALLLPSPTIGNGCGLAIAVLLFIPPTIILFKSLVWLPNLTKLIIQISVSGSGAFSSGEGWNQMAAASSTTELQKCGKVLFYPLNCLQGGTHSSLSLSLSHLNFATLLGLSQSVG</sequence>
<feature type="transmembrane region" description="Helical" evidence="1">
    <location>
        <begin position="443"/>
        <end position="463"/>
    </location>
</feature>
<feature type="transmembrane region" description="Helical" evidence="1">
    <location>
        <begin position="157"/>
        <end position="182"/>
    </location>
</feature>
<proteinExistence type="predicted"/>
<protein>
    <submittedName>
        <fullName evidence="2">Solute carrier family 43 member 3</fullName>
    </submittedName>
</protein>
<dbReference type="PANTHER" id="PTHR20765">
    <property type="entry name" value="SOLUTE CARRIER FAMILY 43 MEMBER 3-RELATED"/>
    <property type="match status" value="1"/>
</dbReference>
<dbReference type="InterPro" id="IPR027197">
    <property type="entry name" value="SLC43A3"/>
</dbReference>
<feature type="transmembrane region" description="Helical" evidence="1">
    <location>
        <begin position="188"/>
        <end position="214"/>
    </location>
</feature>
<evidence type="ECO:0000313" key="3">
    <source>
        <dbReference type="Proteomes" id="UP001651158"/>
    </source>
</evidence>
<feature type="transmembrane region" description="Helical" evidence="1">
    <location>
        <begin position="101"/>
        <end position="120"/>
    </location>
</feature>
<keyword evidence="1" id="KW-1133">Transmembrane helix</keyword>
<feature type="transmembrane region" description="Helical" evidence="1">
    <location>
        <begin position="475"/>
        <end position="496"/>
    </location>
</feature>
<evidence type="ECO:0000313" key="2">
    <source>
        <dbReference type="EMBL" id="KAL5112131.1"/>
    </source>
</evidence>
<gene>
    <name evidence="2" type="ORF">TcWFU_005362</name>
</gene>
<feature type="transmembrane region" description="Helical" evidence="1">
    <location>
        <begin position="20"/>
        <end position="39"/>
    </location>
</feature>
<feature type="transmembrane region" description="Helical" evidence="1">
    <location>
        <begin position="327"/>
        <end position="349"/>
    </location>
</feature>
<organism evidence="2 3">
    <name type="scientific">Taenia crassiceps</name>
    <dbReference type="NCBI Taxonomy" id="6207"/>
    <lineage>
        <taxon>Eukaryota</taxon>
        <taxon>Metazoa</taxon>
        <taxon>Spiralia</taxon>
        <taxon>Lophotrochozoa</taxon>
        <taxon>Platyhelminthes</taxon>
        <taxon>Cestoda</taxon>
        <taxon>Eucestoda</taxon>
        <taxon>Cyclophyllidea</taxon>
        <taxon>Taeniidae</taxon>
        <taxon>Taenia</taxon>
    </lineage>
</organism>
<dbReference type="EMBL" id="JAKROA010000001">
    <property type="protein sequence ID" value="KAL5112131.1"/>
    <property type="molecule type" value="Genomic_DNA"/>
</dbReference>
<reference evidence="2 3" key="1">
    <citation type="journal article" date="2022" name="Front. Cell. Infect. Microbiol.">
        <title>The Genomes of Two Strains of Taenia crassiceps the Animal Model for the Study of Human Cysticercosis.</title>
        <authorList>
            <person name="Bobes R.J."/>
            <person name="Estrada K."/>
            <person name="Rios-Valencia D.G."/>
            <person name="Calderon-Gallegos A."/>
            <person name="de la Torre P."/>
            <person name="Carrero J.C."/>
            <person name="Sanchez-Flores A."/>
            <person name="Laclette J.P."/>
        </authorList>
    </citation>
    <scope>NUCLEOTIDE SEQUENCE [LARGE SCALE GENOMIC DNA]</scope>
    <source>
        <strain evidence="2">WFUcys</strain>
    </source>
</reference>
<dbReference type="InterPro" id="IPR011701">
    <property type="entry name" value="MFS"/>
</dbReference>
<dbReference type="PANTHER" id="PTHR20765:SF1">
    <property type="entry name" value="EQUILIBRATIVE NUCLEOBASE TRANSPORTER 1"/>
    <property type="match status" value="1"/>
</dbReference>
<dbReference type="Pfam" id="PF07690">
    <property type="entry name" value="MFS_1"/>
    <property type="match status" value="1"/>
</dbReference>
<dbReference type="Proteomes" id="UP001651158">
    <property type="component" value="Unassembled WGS sequence"/>
</dbReference>
<keyword evidence="1" id="KW-0812">Transmembrane</keyword>
<evidence type="ECO:0000256" key="1">
    <source>
        <dbReference type="SAM" id="Phobius"/>
    </source>
</evidence>
<feature type="transmembrane region" description="Helical" evidence="1">
    <location>
        <begin position="76"/>
        <end position="94"/>
    </location>
</feature>
<keyword evidence="3" id="KW-1185">Reference proteome</keyword>
<keyword evidence="1" id="KW-0472">Membrane</keyword>
<feature type="transmembrane region" description="Helical" evidence="1">
    <location>
        <begin position="386"/>
        <end position="406"/>
    </location>
</feature>
<dbReference type="Gene3D" id="1.20.1250.20">
    <property type="entry name" value="MFS general substrate transporter like domains"/>
    <property type="match status" value="1"/>
</dbReference>
<accession>A0ABR4QR09</accession>
<dbReference type="InterPro" id="IPR036259">
    <property type="entry name" value="MFS_trans_sf"/>
</dbReference>
<comment type="caution">
    <text evidence="2">The sequence shown here is derived from an EMBL/GenBank/DDBJ whole genome shotgun (WGS) entry which is preliminary data.</text>
</comment>
<dbReference type="SUPFAM" id="SSF103473">
    <property type="entry name" value="MFS general substrate transporter"/>
    <property type="match status" value="1"/>
</dbReference>
<feature type="transmembrane region" description="Helical" evidence="1">
    <location>
        <begin position="412"/>
        <end position="436"/>
    </location>
</feature>